<dbReference type="InterPro" id="IPR011050">
    <property type="entry name" value="Pectin_lyase_fold/virulence"/>
</dbReference>
<evidence type="ECO:0000313" key="3">
    <source>
        <dbReference type="Proteomes" id="UP000662185"/>
    </source>
</evidence>
<dbReference type="Gene3D" id="2.160.20.10">
    <property type="entry name" value="Single-stranded right-handed beta-helix, Pectin lyase-like"/>
    <property type="match status" value="3"/>
</dbReference>
<reference evidence="3" key="1">
    <citation type="journal article" date="2020" name="ISME J.">
        <title>Comparative genomics reveals insights into cyanobacterial evolution and habitat adaptation.</title>
        <authorList>
            <person name="Chen M.Y."/>
            <person name="Teng W.K."/>
            <person name="Zhao L."/>
            <person name="Hu C.X."/>
            <person name="Zhou Y.K."/>
            <person name="Han B.P."/>
            <person name="Song L.R."/>
            <person name="Shu W.S."/>
        </authorList>
    </citation>
    <scope>NUCLEOTIDE SEQUENCE [LARGE SCALE GENOMIC DNA]</scope>
    <source>
        <strain evidence="3">FACHB-251</strain>
    </source>
</reference>
<proteinExistence type="predicted"/>
<dbReference type="NCBIfam" id="TIGR01901">
    <property type="entry name" value="adhes_NPXG"/>
    <property type="match status" value="1"/>
</dbReference>
<dbReference type="AlphaFoldDB" id="A0A927A2K2"/>
<evidence type="ECO:0000313" key="2">
    <source>
        <dbReference type="EMBL" id="MBD2295478.1"/>
    </source>
</evidence>
<comment type="caution">
    <text evidence="2">The sequence shown here is derived from an EMBL/GenBank/DDBJ whole genome shotgun (WGS) entry which is preliminary data.</text>
</comment>
<name>A0A927A2K2_9NOST</name>
<dbReference type="InterPro" id="IPR008638">
    <property type="entry name" value="FhaB/CdiA-like_TPS"/>
</dbReference>
<keyword evidence="3" id="KW-1185">Reference proteome</keyword>
<dbReference type="RefSeq" id="WP_190562901.1">
    <property type="nucleotide sequence ID" value="NZ_JACJQU010000013.1"/>
</dbReference>
<dbReference type="Proteomes" id="UP000662185">
    <property type="component" value="Unassembled WGS sequence"/>
</dbReference>
<dbReference type="EMBL" id="JACJQU010000013">
    <property type="protein sequence ID" value="MBD2295478.1"/>
    <property type="molecule type" value="Genomic_DNA"/>
</dbReference>
<evidence type="ECO:0000259" key="1">
    <source>
        <dbReference type="SMART" id="SM00912"/>
    </source>
</evidence>
<accession>A0A927A2K2</accession>
<sequence length="1251" mass="127528">MSFLIKILFTWSNEFAFFGIALLAVSRIIVGQTVVLAEIKPDTKLGNEASLVKQKVDIQGAIGDLIDGGAVRGTNLFHSFSEFNITEGQRVYFSNPSGIENILTRVTGKNRSDILGTLGVLGNANLFLINPNGIVFGQNAQLDIAGSFLASTADSFVFDHGFLFNAKNPQPVPLLTINVPLGLQYQSNSRSIQVQGTSILKPNGKTIALVGGNVSLDDAILSVPAGRVELGGISGEGIVEFSRDSDNLRLNFPESLTKADIFLNGTRINVIADNDGSVALNARNIAAINSFIFAGIGAGLGSATSKAGDIILNAAEEIKIDGISGILQYLFPEAVGTGGDIEITAKTLIATNGGAINNVTQGKGDAGNIRITAHDYIFLDGEDRDGFPTAVSTSITQGAKGNTGNISITTKALTLTNGASITSLVAGEGNTGNIMITAHDTISLDGENSSGGSSNISSQVEPGAIGNGGNIQITTGTLVAENGSQVLAVTADAGKAGNITIQARDDISFSGFSSNNAPSGTGSFSQATGAGGDVNISTRSLSIMNTAQVRTGAFAQGDSGNVTINAADDIFIDGDQSGVVSVVFSNATAAGGNINLITGKLAILNGAFINSATIGIGNAGNIQINADTITLDGSSPIGFGSEISAVTDNNAQGNAGNINIISNSLVLTNSAQINTSTNAKGKAGNITITTKDSVLIDGTNPFVQTFPSGIASLVRSNGEGKGGNIQISTDKLSLTNGGFLDASTFGQGNAGDIEITANDAVILNSGNNSNLVSDISSRVLSGAKGNGGEIDILAKTLLLINGSQIAADTFGQGNAGDITINTIDSVVVDGGNRTTNLTGIFTSVGNGGFGTGGDITIATGNLVVTNNNAQLNAATLGQGKAGNIQVTANTLQLANSGKLRTTTTSSEDGGDISLKISERITLAGDGTGLFANTTLDATGNSGNIFIDPKIIILRDGAKIAVDNQGSGTGGNIDIQAGTLTLDNRAVISAETASNTGGNIQLQLQDLLLLRRNSLISTTAGTAQAGGDGGNITINTAFIVAFPPENNDITANAFTGNGGSINITAQSMFGLTPRSRADLERLLGTNDPAQLNSVSLPTSDITAISQANPSLNGQVNLNILDTDPNNGLVALPTNVVDAAKLIAQTCRSAGGTTASQDSEFIVTGRGGLPANPSELLSSDAVWYDLQPYALLNEKLNSFQKEEKMLSQSPAAIVEAQGWVIGADGSVTLVAQAPTTTPQKSFVTPVHCPVVKN</sequence>
<feature type="domain" description="Filamentous haemagglutinin FhaB/tRNA nuclease CdiA-like TPS" evidence="1">
    <location>
        <begin position="46"/>
        <end position="159"/>
    </location>
</feature>
<protein>
    <submittedName>
        <fullName evidence="2">Filamentous hemagglutinin N-terminal domain-containing protein</fullName>
    </submittedName>
</protein>
<dbReference type="Pfam" id="PF05860">
    <property type="entry name" value="TPS"/>
    <property type="match status" value="1"/>
</dbReference>
<dbReference type="SUPFAM" id="SSF51126">
    <property type="entry name" value="Pectin lyase-like"/>
    <property type="match status" value="4"/>
</dbReference>
<dbReference type="SMART" id="SM00912">
    <property type="entry name" value="Haemagg_act"/>
    <property type="match status" value="1"/>
</dbReference>
<organism evidence="2 3">
    <name type="scientific">Anabaena sphaerica FACHB-251</name>
    <dbReference type="NCBI Taxonomy" id="2692883"/>
    <lineage>
        <taxon>Bacteria</taxon>
        <taxon>Bacillati</taxon>
        <taxon>Cyanobacteriota</taxon>
        <taxon>Cyanophyceae</taxon>
        <taxon>Nostocales</taxon>
        <taxon>Nostocaceae</taxon>
        <taxon>Anabaena</taxon>
    </lineage>
</organism>
<dbReference type="InterPro" id="IPR012334">
    <property type="entry name" value="Pectin_lyas_fold"/>
</dbReference>
<gene>
    <name evidence="2" type="ORF">H6G06_18885</name>
</gene>